<dbReference type="Gene3D" id="1.10.10.60">
    <property type="entry name" value="Homeodomain-like"/>
    <property type="match status" value="1"/>
</dbReference>
<protein>
    <submittedName>
        <fullName evidence="4">TetR family transcriptional regulator</fullName>
    </submittedName>
</protein>
<dbReference type="Gene3D" id="1.10.357.10">
    <property type="entry name" value="Tetracycline Repressor, domain 2"/>
    <property type="match status" value="1"/>
</dbReference>
<dbReference type="EMBL" id="BKCG01000001">
    <property type="protein sequence ID" value="GER58024.1"/>
    <property type="molecule type" value="Genomic_DNA"/>
</dbReference>
<feature type="domain" description="HTH tetR-type" evidence="3">
    <location>
        <begin position="3"/>
        <end position="63"/>
    </location>
</feature>
<comment type="caution">
    <text evidence="4">The sequence shown here is derived from an EMBL/GenBank/DDBJ whole genome shotgun (WGS) entry which is preliminary data.</text>
</comment>
<sequence length="188" mass="21459">MGITRKQEIIQIASRLFKERGYSAVSMRDIAQALDIKAASLYNHISGKQEILATLIIEVGEEFTSQMSQVMTASLNPIEKIEKVIEMHIDVTVNFPDNIATLNNDWMHLEGIALNRVVKMREDYEENFRKIIKLGISEGNIKSQHPEVILFSILSTLRTLYLWNEKRGKMDVNVLKKDMVSVLINGII</sequence>
<name>A0A5J4ITR8_9FLAO</name>
<dbReference type="GO" id="GO:0003677">
    <property type="term" value="F:DNA binding"/>
    <property type="evidence" value="ECO:0007669"/>
    <property type="project" value="UniProtKB-UniRule"/>
</dbReference>
<dbReference type="InterPro" id="IPR036271">
    <property type="entry name" value="Tet_transcr_reg_TetR-rel_C_sf"/>
</dbReference>
<dbReference type="InterPro" id="IPR050624">
    <property type="entry name" value="HTH-type_Tx_Regulator"/>
</dbReference>
<dbReference type="PROSITE" id="PS50977">
    <property type="entry name" value="HTH_TETR_2"/>
    <property type="match status" value="1"/>
</dbReference>
<dbReference type="InterPro" id="IPR041490">
    <property type="entry name" value="KstR2_TetR_C"/>
</dbReference>
<dbReference type="SUPFAM" id="SSF48498">
    <property type="entry name" value="Tetracyclin repressor-like, C-terminal domain"/>
    <property type="match status" value="1"/>
</dbReference>
<dbReference type="InterPro" id="IPR001647">
    <property type="entry name" value="HTH_TetR"/>
</dbReference>
<reference evidence="4 5" key="1">
    <citation type="submission" date="2019-08" db="EMBL/GenBank/DDBJ databases">
        <title>Draft genome sequence of Ulvibacter marinus type strain NBRC 109484.</title>
        <authorList>
            <person name="Kawano K."/>
            <person name="Ushijima N."/>
            <person name="Kihara M."/>
            <person name="Itoh H."/>
        </authorList>
    </citation>
    <scope>NUCLEOTIDE SEQUENCE [LARGE SCALE GENOMIC DNA]</scope>
    <source>
        <strain evidence="4 5">NBRC 109484</strain>
    </source>
</reference>
<dbReference type="Pfam" id="PF00440">
    <property type="entry name" value="TetR_N"/>
    <property type="match status" value="1"/>
</dbReference>
<dbReference type="Pfam" id="PF17932">
    <property type="entry name" value="TetR_C_24"/>
    <property type="match status" value="1"/>
</dbReference>
<dbReference type="InterPro" id="IPR009057">
    <property type="entry name" value="Homeodomain-like_sf"/>
</dbReference>
<proteinExistence type="predicted"/>
<dbReference type="SUPFAM" id="SSF46689">
    <property type="entry name" value="Homeodomain-like"/>
    <property type="match status" value="1"/>
</dbReference>
<evidence type="ECO:0000256" key="2">
    <source>
        <dbReference type="PROSITE-ProRule" id="PRU00335"/>
    </source>
</evidence>
<dbReference type="Proteomes" id="UP000326509">
    <property type="component" value="Unassembled WGS sequence"/>
</dbReference>
<dbReference type="PANTHER" id="PTHR43479">
    <property type="entry name" value="ACREF/ENVCD OPERON REPRESSOR-RELATED"/>
    <property type="match status" value="1"/>
</dbReference>
<keyword evidence="1 2" id="KW-0238">DNA-binding</keyword>
<dbReference type="RefSeq" id="WP_174844025.1">
    <property type="nucleotide sequence ID" value="NZ_BKCG01000001.1"/>
</dbReference>
<evidence type="ECO:0000313" key="5">
    <source>
        <dbReference type="Proteomes" id="UP000326509"/>
    </source>
</evidence>
<accession>A0A5J4ITR8</accession>
<organism evidence="4 5">
    <name type="scientific">Patiriisocius marinus</name>
    <dbReference type="NCBI Taxonomy" id="1397112"/>
    <lineage>
        <taxon>Bacteria</taxon>
        <taxon>Pseudomonadati</taxon>
        <taxon>Bacteroidota</taxon>
        <taxon>Flavobacteriia</taxon>
        <taxon>Flavobacteriales</taxon>
        <taxon>Flavobacteriaceae</taxon>
        <taxon>Patiriisocius</taxon>
    </lineage>
</organism>
<evidence type="ECO:0000313" key="4">
    <source>
        <dbReference type="EMBL" id="GER58024.1"/>
    </source>
</evidence>
<gene>
    <name evidence="4" type="ORF">ULMA_01320</name>
</gene>
<evidence type="ECO:0000259" key="3">
    <source>
        <dbReference type="PROSITE" id="PS50977"/>
    </source>
</evidence>
<feature type="DNA-binding region" description="H-T-H motif" evidence="2">
    <location>
        <begin position="26"/>
        <end position="45"/>
    </location>
</feature>
<keyword evidence="5" id="KW-1185">Reference proteome</keyword>
<evidence type="ECO:0000256" key="1">
    <source>
        <dbReference type="ARBA" id="ARBA00023125"/>
    </source>
</evidence>
<dbReference type="AlphaFoldDB" id="A0A5J4ITR8"/>
<dbReference type="PRINTS" id="PR00455">
    <property type="entry name" value="HTHTETR"/>
</dbReference>
<dbReference type="PANTHER" id="PTHR43479:SF11">
    <property type="entry name" value="ACREF_ENVCD OPERON REPRESSOR-RELATED"/>
    <property type="match status" value="1"/>
</dbReference>